<dbReference type="RefSeq" id="WP_152806516.1">
    <property type="nucleotide sequence ID" value="NZ_WHNX01000040.1"/>
</dbReference>
<dbReference type="InterPro" id="IPR029032">
    <property type="entry name" value="AhpD-like"/>
</dbReference>
<protein>
    <submittedName>
        <fullName evidence="2">Carboxymuconolactone decarboxylase family protein</fullName>
    </submittedName>
</protein>
<dbReference type="EMBL" id="WHNX01000040">
    <property type="protein sequence ID" value="MPW27112.1"/>
    <property type="molecule type" value="Genomic_DNA"/>
</dbReference>
<dbReference type="InterPro" id="IPR003779">
    <property type="entry name" value="CMD-like"/>
</dbReference>
<evidence type="ECO:0000313" key="2">
    <source>
        <dbReference type="EMBL" id="MPW27112.1"/>
    </source>
</evidence>
<reference evidence="2 3" key="1">
    <citation type="submission" date="2019-10" db="EMBL/GenBank/DDBJ databases">
        <title>Alkalibaculum tamaniensis sp.nov., a new alkaliphilic acetogen, isolated on methoxylated aromatics from a mud volcano.</title>
        <authorList>
            <person name="Khomyakova M.A."/>
            <person name="Merkel A.Y."/>
            <person name="Bonch-Osmolovskaya E.A."/>
            <person name="Slobodkin A.I."/>
        </authorList>
    </citation>
    <scope>NUCLEOTIDE SEQUENCE [LARGE SCALE GENOMIC DNA]</scope>
    <source>
        <strain evidence="2 3">M08DMB</strain>
    </source>
</reference>
<comment type="caution">
    <text evidence="2">The sequence shown here is derived from an EMBL/GenBank/DDBJ whole genome shotgun (WGS) entry which is preliminary data.</text>
</comment>
<feature type="domain" description="Carboxymuconolactone decarboxylase-like" evidence="1">
    <location>
        <begin position="29"/>
        <end position="109"/>
    </location>
</feature>
<dbReference type="InterPro" id="IPR004675">
    <property type="entry name" value="AhpD_core"/>
</dbReference>
<dbReference type="GO" id="GO:0051920">
    <property type="term" value="F:peroxiredoxin activity"/>
    <property type="evidence" value="ECO:0007669"/>
    <property type="project" value="InterPro"/>
</dbReference>
<dbReference type="AlphaFoldDB" id="A0A6A7KCN1"/>
<dbReference type="PANTHER" id="PTHR33930:SF2">
    <property type="entry name" value="BLR3452 PROTEIN"/>
    <property type="match status" value="1"/>
</dbReference>
<evidence type="ECO:0000259" key="1">
    <source>
        <dbReference type="Pfam" id="PF02627"/>
    </source>
</evidence>
<keyword evidence="3" id="KW-1185">Reference proteome</keyword>
<dbReference type="NCBIfam" id="TIGR00778">
    <property type="entry name" value="ahpD_dom"/>
    <property type="match status" value="1"/>
</dbReference>
<sequence length="116" mass="12737">MSSKPKEPKELLNKFLQGMKDLSSEKQAIFRPFDDLLKSIYNPGKLDEKTKVLISIGIAVYNRSEASIVYHVNQALKLGANEEEIIEAALVAVSSGGVASMSYCVTYVKDAIKALQ</sequence>
<dbReference type="SUPFAM" id="SSF69118">
    <property type="entry name" value="AhpD-like"/>
    <property type="match status" value="1"/>
</dbReference>
<dbReference type="PANTHER" id="PTHR33930">
    <property type="entry name" value="ALKYL HYDROPEROXIDE REDUCTASE AHPD"/>
    <property type="match status" value="1"/>
</dbReference>
<accession>A0A6A7KCN1</accession>
<name>A0A6A7KCN1_9FIRM</name>
<dbReference type="Gene3D" id="1.20.1290.10">
    <property type="entry name" value="AhpD-like"/>
    <property type="match status" value="1"/>
</dbReference>
<proteinExistence type="predicted"/>
<dbReference type="Pfam" id="PF02627">
    <property type="entry name" value="CMD"/>
    <property type="match status" value="1"/>
</dbReference>
<dbReference type="Proteomes" id="UP000440004">
    <property type="component" value="Unassembled WGS sequence"/>
</dbReference>
<evidence type="ECO:0000313" key="3">
    <source>
        <dbReference type="Proteomes" id="UP000440004"/>
    </source>
</evidence>
<gene>
    <name evidence="2" type="ORF">GC105_15120</name>
</gene>
<organism evidence="2 3">
    <name type="scientific">Alkalibaculum sporogenes</name>
    <dbReference type="NCBI Taxonomy" id="2655001"/>
    <lineage>
        <taxon>Bacteria</taxon>
        <taxon>Bacillati</taxon>
        <taxon>Bacillota</taxon>
        <taxon>Clostridia</taxon>
        <taxon>Eubacteriales</taxon>
        <taxon>Eubacteriaceae</taxon>
        <taxon>Alkalibaculum</taxon>
    </lineage>
</organism>